<gene>
    <name evidence="1" type="ORF">L3X38_031711</name>
</gene>
<protein>
    <recommendedName>
        <fullName evidence="3">RRM domain-containing protein</fullName>
    </recommendedName>
</protein>
<dbReference type="EMBL" id="JAJFAZ020000006">
    <property type="protein sequence ID" value="KAI5322639.1"/>
    <property type="molecule type" value="Genomic_DNA"/>
</dbReference>
<reference evidence="1 2" key="1">
    <citation type="journal article" date="2022" name="G3 (Bethesda)">
        <title>Whole-genome sequence and methylome profiling of the almond [Prunus dulcis (Mill.) D.A. Webb] cultivar 'Nonpareil'.</title>
        <authorList>
            <person name="D'Amico-Willman K.M."/>
            <person name="Ouma W.Z."/>
            <person name="Meulia T."/>
            <person name="Sideli G.M."/>
            <person name="Gradziel T.M."/>
            <person name="Fresnedo-Ramirez J."/>
        </authorList>
    </citation>
    <scope>NUCLEOTIDE SEQUENCE [LARGE SCALE GENOMIC DNA]</scope>
    <source>
        <strain evidence="1">Clone GOH B32 T37-40</strain>
    </source>
</reference>
<dbReference type="AlphaFoldDB" id="A0AAD4VE41"/>
<evidence type="ECO:0000313" key="2">
    <source>
        <dbReference type="Proteomes" id="UP001054821"/>
    </source>
</evidence>
<dbReference type="Proteomes" id="UP001054821">
    <property type="component" value="Chromosome 6"/>
</dbReference>
<name>A0AAD4VE41_PRUDU</name>
<dbReference type="InterPro" id="IPR035979">
    <property type="entry name" value="RBD_domain_sf"/>
</dbReference>
<sequence length="117" mass="12686">MITLNSFFGPKRSSTTGRSRSFDFDFITFNNEKVIREAIEGMNNQNLDGHNITINEAQSCGSGSGGNGGYSCRGGCEGYGCGHSLYDSLYELLQSPVRHESDIIAQLSSSFVSTVNQ</sequence>
<dbReference type="GO" id="GO:0003676">
    <property type="term" value="F:nucleic acid binding"/>
    <property type="evidence" value="ECO:0007669"/>
    <property type="project" value="InterPro"/>
</dbReference>
<dbReference type="InterPro" id="IPR012677">
    <property type="entry name" value="Nucleotide-bd_a/b_plait_sf"/>
</dbReference>
<dbReference type="Gene3D" id="3.30.70.330">
    <property type="match status" value="1"/>
</dbReference>
<evidence type="ECO:0000313" key="1">
    <source>
        <dbReference type="EMBL" id="KAI5322639.1"/>
    </source>
</evidence>
<evidence type="ECO:0008006" key="3">
    <source>
        <dbReference type="Google" id="ProtNLM"/>
    </source>
</evidence>
<accession>A0AAD4VE41</accession>
<proteinExistence type="predicted"/>
<organism evidence="1 2">
    <name type="scientific">Prunus dulcis</name>
    <name type="common">Almond</name>
    <name type="synonym">Amygdalus dulcis</name>
    <dbReference type="NCBI Taxonomy" id="3755"/>
    <lineage>
        <taxon>Eukaryota</taxon>
        <taxon>Viridiplantae</taxon>
        <taxon>Streptophyta</taxon>
        <taxon>Embryophyta</taxon>
        <taxon>Tracheophyta</taxon>
        <taxon>Spermatophyta</taxon>
        <taxon>Magnoliopsida</taxon>
        <taxon>eudicotyledons</taxon>
        <taxon>Gunneridae</taxon>
        <taxon>Pentapetalae</taxon>
        <taxon>rosids</taxon>
        <taxon>fabids</taxon>
        <taxon>Rosales</taxon>
        <taxon>Rosaceae</taxon>
        <taxon>Amygdaloideae</taxon>
        <taxon>Amygdaleae</taxon>
        <taxon>Prunus</taxon>
    </lineage>
</organism>
<comment type="caution">
    <text evidence="1">The sequence shown here is derived from an EMBL/GenBank/DDBJ whole genome shotgun (WGS) entry which is preliminary data.</text>
</comment>
<dbReference type="SUPFAM" id="SSF54928">
    <property type="entry name" value="RNA-binding domain, RBD"/>
    <property type="match status" value="1"/>
</dbReference>
<keyword evidence="2" id="KW-1185">Reference proteome</keyword>